<dbReference type="EMBL" id="JBHUFD010000006">
    <property type="protein sequence ID" value="MFD1874060.1"/>
    <property type="molecule type" value="Genomic_DNA"/>
</dbReference>
<proteinExistence type="predicted"/>
<accession>A0ABW4QYH9</accession>
<name>A0ABW4QYH9_9BACT</name>
<organism evidence="1 2">
    <name type="scientific">Hymenobacter bucti</name>
    <dbReference type="NCBI Taxonomy" id="1844114"/>
    <lineage>
        <taxon>Bacteria</taxon>
        <taxon>Pseudomonadati</taxon>
        <taxon>Bacteroidota</taxon>
        <taxon>Cytophagia</taxon>
        <taxon>Cytophagales</taxon>
        <taxon>Hymenobacteraceae</taxon>
        <taxon>Hymenobacter</taxon>
    </lineage>
</organism>
<comment type="caution">
    <text evidence="1">The sequence shown here is derived from an EMBL/GenBank/DDBJ whole genome shotgun (WGS) entry which is preliminary data.</text>
</comment>
<keyword evidence="2" id="KW-1185">Reference proteome</keyword>
<reference evidence="2" key="1">
    <citation type="journal article" date="2019" name="Int. J. Syst. Evol. Microbiol.">
        <title>The Global Catalogue of Microorganisms (GCM) 10K type strain sequencing project: providing services to taxonomists for standard genome sequencing and annotation.</title>
        <authorList>
            <consortium name="The Broad Institute Genomics Platform"/>
            <consortium name="The Broad Institute Genome Sequencing Center for Infectious Disease"/>
            <person name="Wu L."/>
            <person name="Ma J."/>
        </authorList>
    </citation>
    <scope>NUCLEOTIDE SEQUENCE [LARGE SCALE GENOMIC DNA]</scope>
    <source>
        <strain evidence="2">CGMCC 1.15795</strain>
    </source>
</reference>
<dbReference type="Proteomes" id="UP001597197">
    <property type="component" value="Unassembled WGS sequence"/>
</dbReference>
<evidence type="ECO:0000313" key="2">
    <source>
        <dbReference type="Proteomes" id="UP001597197"/>
    </source>
</evidence>
<gene>
    <name evidence="1" type="ORF">ACFSDX_16560</name>
</gene>
<dbReference type="RefSeq" id="WP_382315518.1">
    <property type="nucleotide sequence ID" value="NZ_JBHUFD010000006.1"/>
</dbReference>
<protein>
    <submittedName>
        <fullName evidence="1">Uncharacterized protein</fullName>
    </submittedName>
</protein>
<sequence length="118" mass="13387">MKILASLILFAATSLLTNCSEPCNGHIEGTVLYFAESPTHQGQLVYANVLNKPNMGVQHRLMRDDKEYGTFPHIVIIQDPQNKFKGRRSVCFDEFKTLPRPANAKMDEPDIPWIEVTK</sequence>
<evidence type="ECO:0000313" key="1">
    <source>
        <dbReference type="EMBL" id="MFD1874060.1"/>
    </source>
</evidence>